<evidence type="ECO:0000313" key="2">
    <source>
        <dbReference type="Proteomes" id="UP000315914"/>
    </source>
</evidence>
<protein>
    <submittedName>
        <fullName evidence="1">Uncharacterized protein</fullName>
    </submittedName>
</protein>
<dbReference type="AlphaFoldDB" id="A0A560JP66"/>
<proteinExistence type="predicted"/>
<dbReference type="RefSeq" id="WP_136615751.1">
    <property type="nucleotide sequence ID" value="NZ_LWIG01000061.1"/>
</dbReference>
<dbReference type="Proteomes" id="UP000315914">
    <property type="component" value="Unassembled WGS sequence"/>
</dbReference>
<sequence>MDDTDPEYWPTQLQEIFAAVGRAMDGKRLTPATLKLVQMPDDQFTISHVARNDLSRKSGYYQIAMDGGRWTFRSGKLEKLCRAAASAAGQRSPILTGK</sequence>
<gene>
    <name evidence="1" type="ORF">FBZ95_10664</name>
</gene>
<dbReference type="EMBL" id="VITW01000006">
    <property type="protein sequence ID" value="TWB72349.1"/>
    <property type="molecule type" value="Genomic_DNA"/>
</dbReference>
<reference evidence="1 2" key="1">
    <citation type="submission" date="2019-06" db="EMBL/GenBank/DDBJ databases">
        <title>Genomic Encyclopedia of Type Strains, Phase IV (KMG-V): Genome sequencing to study the core and pangenomes of soil and plant-associated prokaryotes.</title>
        <authorList>
            <person name="Whitman W."/>
        </authorList>
    </citation>
    <scope>NUCLEOTIDE SEQUENCE [LARGE SCALE GENOMIC DNA]</scope>
    <source>
        <strain evidence="1 2">BR 10556</strain>
    </source>
</reference>
<keyword evidence="2" id="KW-1185">Reference proteome</keyword>
<dbReference type="OrthoDB" id="9924855at2"/>
<evidence type="ECO:0000313" key="1">
    <source>
        <dbReference type="EMBL" id="TWB72349.1"/>
    </source>
</evidence>
<name>A0A560JP66_9BRAD</name>
<accession>A0A560JP66</accession>
<organism evidence="1 2">
    <name type="scientific">Bradyrhizobium sacchari</name>
    <dbReference type="NCBI Taxonomy" id="1399419"/>
    <lineage>
        <taxon>Bacteria</taxon>
        <taxon>Pseudomonadati</taxon>
        <taxon>Pseudomonadota</taxon>
        <taxon>Alphaproteobacteria</taxon>
        <taxon>Hyphomicrobiales</taxon>
        <taxon>Nitrobacteraceae</taxon>
        <taxon>Bradyrhizobium</taxon>
    </lineage>
</organism>
<comment type="caution">
    <text evidence="1">The sequence shown here is derived from an EMBL/GenBank/DDBJ whole genome shotgun (WGS) entry which is preliminary data.</text>
</comment>